<evidence type="ECO:0000313" key="1">
    <source>
        <dbReference type="EMBL" id="QID06456.1"/>
    </source>
</evidence>
<organism evidence="1">
    <name type="scientific">Borely moumouvirus</name>
    <dbReference type="NCBI Taxonomy" id="2712067"/>
    <lineage>
        <taxon>Viruses</taxon>
        <taxon>Varidnaviria</taxon>
        <taxon>Bamfordvirae</taxon>
        <taxon>Nucleocytoviricota</taxon>
        <taxon>Megaviricetes</taxon>
        <taxon>Imitervirales</taxon>
        <taxon>Mimiviridae</taxon>
        <taxon>Megamimivirinae</taxon>
        <taxon>Moumouvirus</taxon>
    </lineage>
</organism>
<dbReference type="EMBL" id="MN175499">
    <property type="protein sequence ID" value="QID06456.1"/>
    <property type="molecule type" value="Genomic_DNA"/>
</dbReference>
<protein>
    <submittedName>
        <fullName evidence="1">Uncharacterized protein</fullName>
    </submittedName>
</protein>
<accession>A0A6G6ADI8</accession>
<reference evidence="1" key="1">
    <citation type="submission" date="2019-07" db="EMBL/GenBank/DDBJ databases">
        <title>The discovery of a new lineage B mimivirus raises questions about particles surface fibrils.</title>
        <authorList>
            <person name="Silva L.K.S."/>
            <person name="Rodrigues R.A.L."/>
            <person name="Andrade A.C.S.P."/>
            <person name="Hikida H."/>
            <person name="Andreani J."/>
            <person name="Levasseur A."/>
            <person name="La Scola B."/>
            <person name="Abrahao J.S."/>
        </authorList>
    </citation>
    <scope>NUCLEOTIDE SEQUENCE</scope>
    <source>
        <strain evidence="1">B60</strain>
    </source>
</reference>
<proteinExistence type="predicted"/>
<sequence length="116" mass="13659">MGNISSSDKNLSDVANQRLQEVIEKTVVSIDQKYDQVTTCLKSKRVINSILDVIKHVFKTCNCNEYSLITEIVNMDIPILYVYTSFYRKSRCIKRIRMSFRVCRDLQDIIFKFNTY</sequence>
<name>A0A6G6ADI8_9VIRU</name>